<accession>A0A4C1VBF5</accession>
<protein>
    <submittedName>
        <fullName evidence="1">Uncharacterized protein</fullName>
    </submittedName>
</protein>
<dbReference type="Proteomes" id="UP000299102">
    <property type="component" value="Unassembled WGS sequence"/>
</dbReference>
<evidence type="ECO:0000313" key="2">
    <source>
        <dbReference type="Proteomes" id="UP000299102"/>
    </source>
</evidence>
<dbReference type="AlphaFoldDB" id="A0A4C1VBF5"/>
<dbReference type="EMBL" id="BGZK01000314">
    <property type="protein sequence ID" value="GBP36116.1"/>
    <property type="molecule type" value="Genomic_DNA"/>
</dbReference>
<keyword evidence="2" id="KW-1185">Reference proteome</keyword>
<sequence>MGPVADIQRGLYTTFRHFLLRDNILVEVSYCLLQVFTALYHFVYRHLSPQSTRSCPLSDHVYMTRQGRKFRTKSSRSAAIAKPLNVLNESVIFGKTSALKSGFPTRKDIIASPTPAPRTVLARNNRITRTLFIQPLASEEFVFVRLRSADIKPLTSIVTTAVTIRSEWPNLAQVTKHIGQFAYG</sequence>
<reference evidence="1 2" key="1">
    <citation type="journal article" date="2019" name="Commun. Biol.">
        <title>The bagworm genome reveals a unique fibroin gene that provides high tensile strength.</title>
        <authorList>
            <person name="Kono N."/>
            <person name="Nakamura H."/>
            <person name="Ohtoshi R."/>
            <person name="Tomita M."/>
            <person name="Numata K."/>
            <person name="Arakawa K."/>
        </authorList>
    </citation>
    <scope>NUCLEOTIDE SEQUENCE [LARGE SCALE GENOMIC DNA]</scope>
</reference>
<organism evidence="1 2">
    <name type="scientific">Eumeta variegata</name>
    <name type="common">Bagworm moth</name>
    <name type="synonym">Eumeta japonica</name>
    <dbReference type="NCBI Taxonomy" id="151549"/>
    <lineage>
        <taxon>Eukaryota</taxon>
        <taxon>Metazoa</taxon>
        <taxon>Ecdysozoa</taxon>
        <taxon>Arthropoda</taxon>
        <taxon>Hexapoda</taxon>
        <taxon>Insecta</taxon>
        <taxon>Pterygota</taxon>
        <taxon>Neoptera</taxon>
        <taxon>Endopterygota</taxon>
        <taxon>Lepidoptera</taxon>
        <taxon>Glossata</taxon>
        <taxon>Ditrysia</taxon>
        <taxon>Tineoidea</taxon>
        <taxon>Psychidae</taxon>
        <taxon>Oiketicinae</taxon>
        <taxon>Eumeta</taxon>
    </lineage>
</organism>
<evidence type="ECO:0000313" key="1">
    <source>
        <dbReference type="EMBL" id="GBP36116.1"/>
    </source>
</evidence>
<comment type="caution">
    <text evidence="1">The sequence shown here is derived from an EMBL/GenBank/DDBJ whole genome shotgun (WGS) entry which is preliminary data.</text>
</comment>
<gene>
    <name evidence="1" type="ORF">EVAR_93809_1</name>
</gene>
<name>A0A4C1VBF5_EUMVA</name>
<proteinExistence type="predicted"/>